<dbReference type="EMBL" id="NIDE01000019">
    <property type="protein sequence ID" value="OWK34739.1"/>
    <property type="molecule type" value="Genomic_DNA"/>
</dbReference>
<dbReference type="Proteomes" id="UP000214646">
    <property type="component" value="Unassembled WGS sequence"/>
</dbReference>
<dbReference type="InterPro" id="IPR006222">
    <property type="entry name" value="GCVT_N"/>
</dbReference>
<keyword evidence="4" id="KW-1185">Reference proteome</keyword>
<dbReference type="PANTHER" id="PTHR43757:SF2">
    <property type="entry name" value="AMINOMETHYLTRANSFERASE, MITOCHONDRIAL"/>
    <property type="match status" value="1"/>
</dbReference>
<dbReference type="InterPro" id="IPR027266">
    <property type="entry name" value="TrmE/GcvT-like"/>
</dbReference>
<protein>
    <submittedName>
        <fullName evidence="3">Folate-dependent protein for Fe/S cluster synthesis/repair in oxidative stress</fullName>
    </submittedName>
</protein>
<dbReference type="InterPro" id="IPR013977">
    <property type="entry name" value="GcvT_C"/>
</dbReference>
<dbReference type="Pfam" id="PF08669">
    <property type="entry name" value="GCV_T_C"/>
    <property type="match status" value="1"/>
</dbReference>
<dbReference type="AlphaFoldDB" id="A0A225DC69"/>
<dbReference type="PIRSF" id="PIRSF006487">
    <property type="entry name" value="GcvT"/>
    <property type="match status" value="1"/>
</dbReference>
<proteinExistence type="predicted"/>
<evidence type="ECO:0000313" key="4">
    <source>
        <dbReference type="Proteomes" id="UP000214646"/>
    </source>
</evidence>
<dbReference type="Pfam" id="PF01571">
    <property type="entry name" value="GCV_T"/>
    <property type="match status" value="1"/>
</dbReference>
<comment type="caution">
    <text evidence="3">The sequence shown here is derived from an EMBL/GenBank/DDBJ whole genome shotgun (WGS) entry which is preliminary data.</text>
</comment>
<gene>
    <name evidence="3" type="ORF">FRUB_09581</name>
</gene>
<reference evidence="4" key="1">
    <citation type="submission" date="2017-06" db="EMBL/GenBank/DDBJ databases">
        <title>Genome analysis of Fimbriiglobus ruber SP5, the first member of the order Planctomycetales with confirmed chitinolytic capability.</title>
        <authorList>
            <person name="Ravin N.V."/>
            <person name="Rakitin A.L."/>
            <person name="Ivanova A.A."/>
            <person name="Beletsky A.V."/>
            <person name="Kulichevskaya I.S."/>
            <person name="Mardanov A.V."/>
            <person name="Dedysh S.N."/>
        </authorList>
    </citation>
    <scope>NUCLEOTIDE SEQUENCE [LARGE SCALE GENOMIC DNA]</scope>
    <source>
        <strain evidence="4">SP5</strain>
    </source>
</reference>
<dbReference type="SUPFAM" id="SSF103025">
    <property type="entry name" value="Folate-binding domain"/>
    <property type="match status" value="1"/>
</dbReference>
<evidence type="ECO:0000313" key="3">
    <source>
        <dbReference type="EMBL" id="OWK34739.1"/>
    </source>
</evidence>
<dbReference type="Gene3D" id="3.30.1360.120">
    <property type="entry name" value="Probable tRNA modification gtpase trme, domain 1"/>
    <property type="match status" value="1"/>
</dbReference>
<dbReference type="InterPro" id="IPR029043">
    <property type="entry name" value="GcvT/YgfZ_C"/>
</dbReference>
<accession>A0A225DC69</accession>
<dbReference type="SUPFAM" id="SSF101790">
    <property type="entry name" value="Aminomethyltransferase beta-barrel domain"/>
    <property type="match status" value="1"/>
</dbReference>
<organism evidence="3 4">
    <name type="scientific">Fimbriiglobus ruber</name>
    <dbReference type="NCBI Taxonomy" id="1908690"/>
    <lineage>
        <taxon>Bacteria</taxon>
        <taxon>Pseudomonadati</taxon>
        <taxon>Planctomycetota</taxon>
        <taxon>Planctomycetia</taxon>
        <taxon>Gemmatales</taxon>
        <taxon>Gemmataceae</taxon>
        <taxon>Fimbriiglobus</taxon>
    </lineage>
</organism>
<sequence>MFGEYAGYALPARYQNPAAEYRAALEGAAIFDYSYAAKLELTGPDAPGFVHNISTNDVKSLPLGGGCETYFCDARARALFVAWVYHIRLADRRNALWLETTPGRGPALIKHLDKFLISEAVEMADVTEQFAQIHVAGPNAKAILESAIADSLPNLAEFQHMERTFGASATCMLRRRDPLGVPGYDIVCLNERAEGVWRMLAAAGGVPAGLDTYEQLRIEAGSPVQGVDFDDTRFVMEVGRAPRAVSYSKGCFPGQEPIVMARDRAGRVNRSFLGLKVLGDVPVPAGAKLTRDGQDVGVVTSSTPTSRLSAPLALGYVHWKHIDVGTRLEAETPMGPQAVEVVGYPPVPALS</sequence>
<evidence type="ECO:0000259" key="1">
    <source>
        <dbReference type="Pfam" id="PF01571"/>
    </source>
</evidence>
<feature type="domain" description="GCVT N-terminal" evidence="1">
    <location>
        <begin position="2"/>
        <end position="239"/>
    </location>
</feature>
<dbReference type="PANTHER" id="PTHR43757">
    <property type="entry name" value="AMINOMETHYLTRANSFERASE"/>
    <property type="match status" value="1"/>
</dbReference>
<evidence type="ECO:0000259" key="2">
    <source>
        <dbReference type="Pfam" id="PF08669"/>
    </source>
</evidence>
<dbReference type="InterPro" id="IPR028896">
    <property type="entry name" value="GcvT/YgfZ/DmdA"/>
</dbReference>
<feature type="domain" description="Aminomethyltransferase C-terminal" evidence="2">
    <location>
        <begin position="270"/>
        <end position="345"/>
    </location>
</feature>
<name>A0A225DC69_9BACT</name>